<dbReference type="Gene3D" id="3.30.70.100">
    <property type="match status" value="1"/>
</dbReference>
<dbReference type="RefSeq" id="WP_190923185.1">
    <property type="nucleotide sequence ID" value="NZ_JACXAC010000002.1"/>
</dbReference>
<dbReference type="InterPro" id="IPR036046">
    <property type="entry name" value="Acylphosphatase-like_dom_sf"/>
</dbReference>
<protein>
    <submittedName>
        <fullName evidence="2">BLUF domain-containing protein</fullName>
    </submittedName>
</protein>
<sequence>MHQLVYTSTAGVALSETELQQQLDGWRRKNAHLAVTGVLLHSEGHILQVLEGEATVVHALYDTIAADFRHRSVTKLADGPVQARAFSDWSMGFRSLEPAQFSQFVPSTLPEHTADLVPLLEAFLAEEPSL</sequence>
<organism evidence="2 3">
    <name type="scientific">Hymenobacter armeniacus</name>
    <dbReference type="NCBI Taxonomy" id="2771358"/>
    <lineage>
        <taxon>Bacteria</taxon>
        <taxon>Pseudomonadati</taxon>
        <taxon>Bacteroidota</taxon>
        <taxon>Cytophagia</taxon>
        <taxon>Cytophagales</taxon>
        <taxon>Hymenobacteraceae</taxon>
        <taxon>Hymenobacter</taxon>
    </lineage>
</organism>
<name>A0ABR8JPM6_9BACT</name>
<evidence type="ECO:0000313" key="3">
    <source>
        <dbReference type="Proteomes" id="UP000606003"/>
    </source>
</evidence>
<dbReference type="InterPro" id="IPR007024">
    <property type="entry name" value="BLUF_domain"/>
</dbReference>
<proteinExistence type="predicted"/>
<gene>
    <name evidence="2" type="ORF">IC234_07270</name>
</gene>
<feature type="domain" description="BLUF" evidence="1">
    <location>
        <begin position="1"/>
        <end position="92"/>
    </location>
</feature>
<evidence type="ECO:0000259" key="1">
    <source>
        <dbReference type="PROSITE" id="PS50925"/>
    </source>
</evidence>
<evidence type="ECO:0000313" key="2">
    <source>
        <dbReference type="EMBL" id="MBD2721924.1"/>
    </source>
</evidence>
<dbReference type="SUPFAM" id="SSF54975">
    <property type="entry name" value="Acylphosphatase/BLUF domain-like"/>
    <property type="match status" value="1"/>
</dbReference>
<comment type="caution">
    <text evidence="2">The sequence shown here is derived from an EMBL/GenBank/DDBJ whole genome shotgun (WGS) entry which is preliminary data.</text>
</comment>
<accession>A0ABR8JPM6</accession>
<dbReference type="EMBL" id="JACXAC010000002">
    <property type="protein sequence ID" value="MBD2721924.1"/>
    <property type="molecule type" value="Genomic_DNA"/>
</dbReference>
<dbReference type="Pfam" id="PF04940">
    <property type="entry name" value="BLUF"/>
    <property type="match status" value="1"/>
</dbReference>
<reference evidence="2 3" key="1">
    <citation type="submission" date="2020-09" db="EMBL/GenBank/DDBJ databases">
        <authorList>
            <person name="Kim M.K."/>
        </authorList>
    </citation>
    <scope>NUCLEOTIDE SEQUENCE [LARGE SCALE GENOMIC DNA]</scope>
    <source>
        <strain evidence="2 3">BT189</strain>
    </source>
</reference>
<dbReference type="Proteomes" id="UP000606003">
    <property type="component" value="Unassembled WGS sequence"/>
</dbReference>
<keyword evidence="3" id="KW-1185">Reference proteome</keyword>
<dbReference type="SMART" id="SM01034">
    <property type="entry name" value="BLUF"/>
    <property type="match status" value="1"/>
</dbReference>
<dbReference type="PROSITE" id="PS50925">
    <property type="entry name" value="BLUF"/>
    <property type="match status" value="1"/>
</dbReference>